<evidence type="ECO:0000313" key="2">
    <source>
        <dbReference type="Proteomes" id="UP000615446"/>
    </source>
</evidence>
<name>A0A8H3QM86_9GLOM</name>
<comment type="caution">
    <text evidence="1">The sequence shown here is derived from an EMBL/GenBank/DDBJ whole genome shotgun (WGS) entry which is preliminary data.</text>
</comment>
<proteinExistence type="predicted"/>
<sequence>MMNIRDQVLDEIIEETSTLSIEHSTEFKMLLLNLSEEKSDLLQVTNVLCEWTGGIISNQTYRCLQKNNIIDLGKDMISRMLNKQKELKWKKDKRKYKELGDEACEEEKRKKQKDYKIIKDKNNEHKKRVNDKCITEI</sequence>
<dbReference type="AlphaFoldDB" id="A0A8H3QM86"/>
<protein>
    <submittedName>
        <fullName evidence="1">Uncharacterized protein</fullName>
    </submittedName>
</protein>
<dbReference type="EMBL" id="BLAL01000160">
    <property type="protein sequence ID" value="GES86105.1"/>
    <property type="molecule type" value="Genomic_DNA"/>
</dbReference>
<gene>
    <name evidence="1" type="ORF">RCL2_001317700</name>
</gene>
<dbReference type="Proteomes" id="UP000615446">
    <property type="component" value="Unassembled WGS sequence"/>
</dbReference>
<reference evidence="1" key="1">
    <citation type="submission" date="2019-10" db="EMBL/GenBank/DDBJ databases">
        <title>Conservation and host-specific expression of non-tandemly repeated heterogenous ribosome RNA gene in arbuscular mycorrhizal fungi.</title>
        <authorList>
            <person name="Maeda T."/>
            <person name="Kobayashi Y."/>
            <person name="Nakagawa T."/>
            <person name="Ezawa T."/>
            <person name="Yamaguchi K."/>
            <person name="Bino T."/>
            <person name="Nishimoto Y."/>
            <person name="Shigenobu S."/>
            <person name="Kawaguchi M."/>
        </authorList>
    </citation>
    <scope>NUCLEOTIDE SEQUENCE</scope>
    <source>
        <strain evidence="1">HR1</strain>
    </source>
</reference>
<organism evidence="1 2">
    <name type="scientific">Rhizophagus clarus</name>
    <dbReference type="NCBI Taxonomy" id="94130"/>
    <lineage>
        <taxon>Eukaryota</taxon>
        <taxon>Fungi</taxon>
        <taxon>Fungi incertae sedis</taxon>
        <taxon>Mucoromycota</taxon>
        <taxon>Glomeromycotina</taxon>
        <taxon>Glomeromycetes</taxon>
        <taxon>Glomerales</taxon>
        <taxon>Glomeraceae</taxon>
        <taxon>Rhizophagus</taxon>
    </lineage>
</organism>
<evidence type="ECO:0000313" key="1">
    <source>
        <dbReference type="EMBL" id="GES86105.1"/>
    </source>
</evidence>
<accession>A0A8H3QM86</accession>